<dbReference type="RefSeq" id="WP_159428567.1">
    <property type="nucleotide sequence ID" value="NZ_BSYN01000001.1"/>
</dbReference>
<keyword evidence="6 8" id="KW-0472">Membrane</keyword>
<evidence type="ECO:0000256" key="2">
    <source>
        <dbReference type="ARBA" id="ARBA00022475"/>
    </source>
</evidence>
<comment type="function">
    <text evidence="8">Catalyzes the transfer of a lysyl group from L-lysyl-tRNA(Lys) to membrane-bound phosphatidylglycerol (PG), which produces lysylphosphatidylglycerol (LPG), a major component of the bacterial membrane with a positive net charge. LPG synthesis contributes to bacterial virulence as it is involved in the resistance mechanism against cationic antimicrobial peptides (CAMP) produces by the host's immune system (defensins, cathelicidins) and by the competing microorganisms.</text>
</comment>
<keyword evidence="5 8" id="KW-1133">Transmembrane helix</keyword>
<evidence type="ECO:0000256" key="4">
    <source>
        <dbReference type="ARBA" id="ARBA00022692"/>
    </source>
</evidence>
<keyword evidence="10" id="KW-1185">Reference proteome</keyword>
<evidence type="ECO:0000256" key="6">
    <source>
        <dbReference type="ARBA" id="ARBA00023136"/>
    </source>
</evidence>
<evidence type="ECO:0000313" key="10">
    <source>
        <dbReference type="Proteomes" id="UP000198828"/>
    </source>
</evidence>
<feature type="transmembrane region" description="Helical" evidence="8">
    <location>
        <begin position="37"/>
        <end position="59"/>
    </location>
</feature>
<dbReference type="Proteomes" id="UP000198828">
    <property type="component" value="Unassembled WGS sequence"/>
</dbReference>
<organism evidence="9 10">
    <name type="scientific">Tepidimicrobium xylanilyticum</name>
    <dbReference type="NCBI Taxonomy" id="1123352"/>
    <lineage>
        <taxon>Bacteria</taxon>
        <taxon>Bacillati</taxon>
        <taxon>Bacillota</taxon>
        <taxon>Tissierellia</taxon>
        <taxon>Tissierellales</taxon>
        <taxon>Tepidimicrobiaceae</taxon>
        <taxon>Tepidimicrobium</taxon>
    </lineage>
</organism>
<keyword evidence="8" id="KW-0443">Lipid metabolism</keyword>
<feature type="transmembrane region" description="Helical" evidence="8">
    <location>
        <begin position="461"/>
        <end position="479"/>
    </location>
</feature>
<evidence type="ECO:0000256" key="8">
    <source>
        <dbReference type="RuleBase" id="RU363042"/>
    </source>
</evidence>
<dbReference type="InterPro" id="IPR022791">
    <property type="entry name" value="L-PG_synthase/AglD"/>
</dbReference>
<dbReference type="InterPro" id="IPR043130">
    <property type="entry name" value="CDP-OH_PTrfase_TM_dom"/>
</dbReference>
<dbReference type="OrthoDB" id="2111097at2"/>
<evidence type="ECO:0000256" key="3">
    <source>
        <dbReference type="ARBA" id="ARBA00022679"/>
    </source>
</evidence>
<dbReference type="GO" id="GO:0046677">
    <property type="term" value="P:response to antibiotic"/>
    <property type="evidence" value="ECO:0007669"/>
    <property type="project" value="UniProtKB-KW"/>
</dbReference>
<comment type="subcellular location">
    <subcellularLocation>
        <location evidence="1 8">Cell membrane</location>
        <topology evidence="1 8">Multi-pass membrane protein</topology>
    </subcellularLocation>
</comment>
<dbReference type="PANTHER" id="PTHR39087">
    <property type="entry name" value="UPF0104 MEMBRANE PROTEIN MJ1595"/>
    <property type="match status" value="1"/>
</dbReference>
<dbReference type="Pfam" id="PF03706">
    <property type="entry name" value="LPG_synthase_TM"/>
    <property type="match status" value="1"/>
</dbReference>
<feature type="transmembrane region" description="Helical" evidence="8">
    <location>
        <begin position="112"/>
        <end position="140"/>
    </location>
</feature>
<comment type="similarity">
    <text evidence="7">Belongs to the CDP-alcohol phosphatidyltransferase class-I family.</text>
</comment>
<name>A0A1H2QH40_9FIRM</name>
<dbReference type="GO" id="GO:0005886">
    <property type="term" value="C:plasma membrane"/>
    <property type="evidence" value="ECO:0007669"/>
    <property type="project" value="UniProtKB-SubCell"/>
</dbReference>
<dbReference type="Gene3D" id="1.20.120.1760">
    <property type="match status" value="1"/>
</dbReference>
<dbReference type="AlphaFoldDB" id="A0A1H2QH40"/>
<comment type="similarity">
    <text evidence="8">Belongs to the LPG synthase family.</text>
</comment>
<feature type="transmembrane region" description="Helical" evidence="8">
    <location>
        <begin position="368"/>
        <end position="384"/>
    </location>
</feature>
<feature type="transmembrane region" description="Helical" evidence="8">
    <location>
        <begin position="429"/>
        <end position="449"/>
    </location>
</feature>
<feature type="transmembrane region" description="Helical" evidence="8">
    <location>
        <begin position="247"/>
        <end position="266"/>
    </location>
</feature>
<dbReference type="PROSITE" id="PS00379">
    <property type="entry name" value="CDP_ALCOHOL_P_TRANSF"/>
    <property type="match status" value="1"/>
</dbReference>
<keyword evidence="2" id="KW-1003">Cell membrane</keyword>
<dbReference type="InterPro" id="IPR000462">
    <property type="entry name" value="CDP-OH_P_trans"/>
</dbReference>
<feature type="transmembrane region" description="Helical" evidence="8">
    <location>
        <begin position="491"/>
        <end position="512"/>
    </location>
</feature>
<dbReference type="InterPro" id="IPR048254">
    <property type="entry name" value="CDP_ALCOHOL_P_TRANSF_CS"/>
</dbReference>
<dbReference type="Pfam" id="PF01066">
    <property type="entry name" value="CDP-OH_P_transf"/>
    <property type="match status" value="1"/>
</dbReference>
<evidence type="ECO:0000256" key="7">
    <source>
        <dbReference type="RuleBase" id="RU003750"/>
    </source>
</evidence>
<evidence type="ECO:0000256" key="5">
    <source>
        <dbReference type="ARBA" id="ARBA00022989"/>
    </source>
</evidence>
<feature type="transmembrane region" description="Helical" evidence="8">
    <location>
        <begin position="7"/>
        <end position="31"/>
    </location>
</feature>
<dbReference type="GO" id="GO:0008654">
    <property type="term" value="P:phospholipid biosynthetic process"/>
    <property type="evidence" value="ECO:0007669"/>
    <property type="project" value="InterPro"/>
</dbReference>
<proteinExistence type="inferred from homology"/>
<sequence>MKRYLAYILGFAIFVYLVINMDFKGLLIFARTISLKIVLLLLSLQIMTIMLLGIQWKLIISWIRKDIRFYDALKINLKGNIVDALSPGVKVGGELARVYEIKNALNMEMGEAILVVGLQKTLSITSFIFLVIFSLIWLYITTAGNNLYFRAFLVPILVFLIILMGFIFFFLRIDLERTKKVLKKIRIKDAKKEKIYNWVSQYRNNLNKMLENKGKFYFQLLLGISIWLLFAVKLAILIRGYNISIDFISAAAITYLTYIIGMLPLLPGGIGSFETSMVGLLALKGIEVGNGIAISVVFRFVTFWFEFLMSFLILFFDKVFKLLTIRNDINMLKVQIKEDKKYFLPSLITYTNMLFGIIAIWLSSTREVKNIKVSCILVILAAIVDKIDGLVARKFNLTSSFGRELDSLCDLLSFGLAPVVIWWNLNGGYLKMLELVISILFVGAGIFRLARFNIDEDYEYIKGLPITLAGSFFAIKHLIDINYRIQSNIPLFNENVIILTLLSVFMVSRFRIKRPSI</sequence>
<accession>A0A1H2QH40</accession>
<comment type="catalytic activity">
    <reaction evidence="8">
        <text>L-lysyl-tRNA(Lys) + a 1,2-diacyl-sn-glycero-3-phospho-(1'-sn-glycerol) = a 1,2-diacyl-sn-glycero-3-phospho-1'-(3'-O-L-lysyl)-sn-glycerol + tRNA(Lys)</text>
        <dbReference type="Rhea" id="RHEA:10668"/>
        <dbReference type="Rhea" id="RHEA-COMP:9696"/>
        <dbReference type="Rhea" id="RHEA-COMP:9697"/>
        <dbReference type="ChEBI" id="CHEBI:64716"/>
        <dbReference type="ChEBI" id="CHEBI:75792"/>
        <dbReference type="ChEBI" id="CHEBI:78442"/>
        <dbReference type="ChEBI" id="CHEBI:78529"/>
        <dbReference type="EC" id="2.3.2.3"/>
    </reaction>
</comment>
<dbReference type="PANTHER" id="PTHR39087:SF2">
    <property type="entry name" value="UPF0104 MEMBRANE PROTEIN MJ1595"/>
    <property type="match status" value="1"/>
</dbReference>
<protein>
    <recommendedName>
        <fullName evidence="8">Phosphatidylglycerol lysyltransferase</fullName>
        <ecNumber evidence="8">2.3.2.3</ecNumber>
    </recommendedName>
    <alternativeName>
        <fullName evidence="8">Lysylphosphatidylglycerol synthase</fullName>
    </alternativeName>
</protein>
<keyword evidence="3 7" id="KW-0808">Transferase</keyword>
<keyword evidence="8" id="KW-0046">Antibiotic resistance</keyword>
<dbReference type="NCBIfam" id="TIGR00374">
    <property type="entry name" value="flippase-like domain"/>
    <property type="match status" value="1"/>
</dbReference>
<gene>
    <name evidence="8" type="primary">mprF</name>
    <name evidence="9" type="ORF">SAMN05660923_00132</name>
</gene>
<feature type="transmembrane region" description="Helical" evidence="8">
    <location>
        <begin position="343"/>
        <end position="362"/>
    </location>
</feature>
<feature type="transmembrane region" description="Helical" evidence="8">
    <location>
        <begin position="216"/>
        <end position="241"/>
    </location>
</feature>
<dbReference type="GO" id="GO:0050071">
    <property type="term" value="F:phosphatidylglycerol lysyltransferase activity"/>
    <property type="evidence" value="ECO:0007669"/>
    <property type="project" value="UniProtKB-EC"/>
</dbReference>
<keyword evidence="4 8" id="KW-0812">Transmembrane</keyword>
<reference evidence="9 10" key="1">
    <citation type="submission" date="2016-10" db="EMBL/GenBank/DDBJ databases">
        <authorList>
            <person name="de Groot N.N."/>
        </authorList>
    </citation>
    <scope>NUCLEOTIDE SEQUENCE [LARGE SCALE GENOMIC DNA]</scope>
    <source>
        <strain evidence="9 10">DSM 23310</strain>
    </source>
</reference>
<dbReference type="GO" id="GO:0016780">
    <property type="term" value="F:phosphotransferase activity, for other substituted phosphate groups"/>
    <property type="evidence" value="ECO:0007669"/>
    <property type="project" value="InterPro"/>
</dbReference>
<dbReference type="EMBL" id="FNNG01000001">
    <property type="protein sequence ID" value="SDW05759.1"/>
    <property type="molecule type" value="Genomic_DNA"/>
</dbReference>
<evidence type="ECO:0000256" key="1">
    <source>
        <dbReference type="ARBA" id="ARBA00004651"/>
    </source>
</evidence>
<feature type="transmembrane region" description="Helical" evidence="8">
    <location>
        <begin position="152"/>
        <end position="173"/>
    </location>
</feature>
<dbReference type="EC" id="2.3.2.3" evidence="8"/>
<evidence type="ECO:0000313" key="9">
    <source>
        <dbReference type="EMBL" id="SDW05759.1"/>
    </source>
</evidence>